<dbReference type="Pfam" id="PF20508">
    <property type="entry name" value="DUF6734"/>
    <property type="match status" value="1"/>
</dbReference>
<dbReference type="RefSeq" id="WP_055229382.1">
    <property type="nucleotide sequence ID" value="NZ_CAXSMB010000018.1"/>
</dbReference>
<dbReference type="Proteomes" id="UP001156216">
    <property type="component" value="Chromosome"/>
</dbReference>
<name>A0A412GE51_BACT4</name>
<evidence type="ECO:0000259" key="1">
    <source>
        <dbReference type="Pfam" id="PF20508"/>
    </source>
</evidence>
<dbReference type="Proteomes" id="UP000460317">
    <property type="component" value="Unassembled WGS sequence"/>
</dbReference>
<proteinExistence type="predicted"/>
<dbReference type="EMBL" id="WCSB01000052">
    <property type="protein sequence ID" value="KAB4447054.1"/>
    <property type="molecule type" value="Genomic_DNA"/>
</dbReference>
<feature type="domain" description="DUF6734" evidence="1">
    <location>
        <begin position="31"/>
        <end position="275"/>
    </location>
</feature>
<dbReference type="Proteomes" id="UP001162960">
    <property type="component" value="Chromosome"/>
</dbReference>
<evidence type="ECO:0000313" key="3">
    <source>
        <dbReference type="EMBL" id="UYU68709.1"/>
    </source>
</evidence>
<dbReference type="EMBL" id="CP083680">
    <property type="protein sequence ID" value="UYU68709.1"/>
    <property type="molecule type" value="Genomic_DNA"/>
</dbReference>
<evidence type="ECO:0000313" key="7">
    <source>
        <dbReference type="Proteomes" id="UP001156218"/>
    </source>
</evidence>
<organism evidence="2 6">
    <name type="scientific">Bacteroides thetaiotaomicron</name>
    <dbReference type="NCBI Taxonomy" id="818"/>
    <lineage>
        <taxon>Bacteria</taxon>
        <taxon>Pseudomonadati</taxon>
        <taxon>Bacteroidota</taxon>
        <taxon>Bacteroidia</taxon>
        <taxon>Bacteroidales</taxon>
        <taxon>Bacteroidaceae</taxon>
        <taxon>Bacteroides</taxon>
    </lineage>
</organism>
<evidence type="ECO:0000313" key="5">
    <source>
        <dbReference type="EMBL" id="UYU92014.1"/>
    </source>
</evidence>
<dbReference type="Proteomes" id="UP001156218">
    <property type="component" value="Chromosome"/>
</dbReference>
<evidence type="ECO:0000313" key="2">
    <source>
        <dbReference type="EMBL" id="KAB4447054.1"/>
    </source>
</evidence>
<reference evidence="3 7" key="2">
    <citation type="submission" date="2021-06" db="EMBL/GenBank/DDBJ databases">
        <title>Interrogation of the integrated mobile genetic elements in gut-associated Bacteroides with a consensus prediction approach.</title>
        <authorList>
            <person name="Campbell D.E."/>
            <person name="Leigh J.R."/>
            <person name="Kim T."/>
            <person name="England W."/>
            <person name="Whitaker R.J."/>
            <person name="Degnan P.H."/>
        </authorList>
    </citation>
    <scope>NUCLEOTIDE SEQUENCE [LARGE SCALE GENOMIC DNA]</scope>
    <source>
        <strain evidence="5">VPI-3443</strain>
        <strain evidence="4">VPI-BTDOT2</strain>
        <strain evidence="3 7">WAL8669</strain>
    </source>
</reference>
<dbReference type="InterPro" id="IPR046621">
    <property type="entry name" value="DUF6734"/>
</dbReference>
<dbReference type="EMBL" id="CP083685">
    <property type="protein sequence ID" value="UYU92014.1"/>
    <property type="molecule type" value="Genomic_DNA"/>
</dbReference>
<reference evidence="2 6" key="1">
    <citation type="journal article" date="2019" name="Nat. Med.">
        <title>A library of human gut bacterial isolates paired with longitudinal multiomics data enables mechanistic microbiome research.</title>
        <authorList>
            <person name="Poyet M."/>
            <person name="Groussin M."/>
            <person name="Gibbons S.M."/>
            <person name="Avila-Pacheco J."/>
            <person name="Jiang X."/>
            <person name="Kearney S.M."/>
            <person name="Perrotta A.R."/>
            <person name="Berdy B."/>
            <person name="Zhao S."/>
            <person name="Lieberman T.D."/>
            <person name="Swanson P.K."/>
            <person name="Smith M."/>
            <person name="Roesemann S."/>
            <person name="Alexander J.E."/>
            <person name="Rich S.A."/>
            <person name="Livny J."/>
            <person name="Vlamakis H."/>
            <person name="Clish C."/>
            <person name="Bullock K."/>
            <person name="Deik A."/>
            <person name="Scott J."/>
            <person name="Pierce K.A."/>
            <person name="Xavier R.J."/>
            <person name="Alm E.J."/>
        </authorList>
    </citation>
    <scope>NUCLEOTIDE SEQUENCE [LARGE SCALE GENOMIC DNA]</scope>
    <source>
        <strain evidence="2 6">BIOML-A165</strain>
    </source>
</reference>
<dbReference type="AlphaFoldDB" id="A0A412GE51"/>
<gene>
    <name evidence="2" type="ORF">GAN93_24590</name>
    <name evidence="4" type="ORF">KQP59_12965</name>
    <name evidence="3" type="ORF">KQP68_10715</name>
    <name evidence="5" type="ORF">KQP74_05085</name>
</gene>
<dbReference type="EMBL" id="CP083681">
    <property type="protein sequence ID" value="UYU73960.1"/>
    <property type="molecule type" value="Genomic_DNA"/>
</dbReference>
<sequence length="311" mass="36820">MLGIHCFFSQPVQQGRDVSGVYKTYIPGKIFSNYALYTMLLSALQWKKTNGNIKLYCDASVYEQLRQFRLLSCWDDIEVLRDDSVDRGINLQVFWSAVKFLVYERQYEPFVCIDTDLIVWKKLDICPDVDWQFAHWESIEPGDISYPDTATLSKPAGYIFPKLAFAETRASNMCITVFNNMDFCRIFVNEAFKYMRGNKVDSISSLHATPEILYMEQRLPVLLSKRYGYTCRPFLNATWSPKFFRFVSDDPQYGSWSFNRLDDRMLFTHFWFYKKWLEEHPLAKLELEQQLLHELVTRFPEEPLDMLQFAK</sequence>
<protein>
    <recommendedName>
        <fullName evidence="1">DUF6734 domain-containing protein</fullName>
    </recommendedName>
</protein>
<evidence type="ECO:0000313" key="6">
    <source>
        <dbReference type="Proteomes" id="UP000460317"/>
    </source>
</evidence>
<accession>A0A412GE51</accession>
<evidence type="ECO:0000313" key="4">
    <source>
        <dbReference type="EMBL" id="UYU73960.1"/>
    </source>
</evidence>